<keyword evidence="8 12" id="KW-0798">TonB box</keyword>
<evidence type="ECO:0000256" key="10">
    <source>
        <dbReference type="ARBA" id="ARBA00023237"/>
    </source>
</evidence>
<comment type="subcellular location">
    <subcellularLocation>
        <location evidence="1 11">Cell outer membrane</location>
        <topology evidence="1 11">Multi-pass membrane protein</topology>
    </subcellularLocation>
</comment>
<comment type="similarity">
    <text evidence="11 12">Belongs to the TonB-dependent receptor family.</text>
</comment>
<evidence type="ECO:0000256" key="8">
    <source>
        <dbReference type="ARBA" id="ARBA00023077"/>
    </source>
</evidence>
<evidence type="ECO:0000256" key="4">
    <source>
        <dbReference type="ARBA" id="ARBA00022496"/>
    </source>
</evidence>
<dbReference type="AlphaFoldDB" id="T0J4V7"/>
<dbReference type="Proteomes" id="UP000015531">
    <property type="component" value="Unassembled WGS sequence"/>
</dbReference>
<evidence type="ECO:0008006" key="17">
    <source>
        <dbReference type="Google" id="ProtNLM"/>
    </source>
</evidence>
<dbReference type="CDD" id="cd01347">
    <property type="entry name" value="ligand_gated_channel"/>
    <property type="match status" value="1"/>
</dbReference>
<keyword evidence="16" id="KW-1185">Reference proteome</keyword>
<name>T0J4V7_9SPHN</name>
<keyword evidence="10 11" id="KW-0998">Cell outer membrane</keyword>
<dbReference type="GO" id="GO:0006826">
    <property type="term" value="P:iron ion transport"/>
    <property type="evidence" value="ECO:0007669"/>
    <property type="project" value="UniProtKB-KW"/>
</dbReference>
<evidence type="ECO:0000313" key="15">
    <source>
        <dbReference type="EMBL" id="EQB16999.1"/>
    </source>
</evidence>
<evidence type="ECO:0000256" key="1">
    <source>
        <dbReference type="ARBA" id="ARBA00004571"/>
    </source>
</evidence>
<dbReference type="PROSITE" id="PS52016">
    <property type="entry name" value="TONB_DEPENDENT_REC_3"/>
    <property type="match status" value="1"/>
</dbReference>
<proteinExistence type="inferred from homology"/>
<dbReference type="GO" id="GO:0009279">
    <property type="term" value="C:cell outer membrane"/>
    <property type="evidence" value="ECO:0007669"/>
    <property type="project" value="UniProtKB-SubCell"/>
</dbReference>
<gene>
    <name evidence="15" type="ORF">RLDS_06080</name>
</gene>
<organism evidence="15 16">
    <name type="scientific">Sphingobium lactosutens DS20</name>
    <dbReference type="NCBI Taxonomy" id="1331060"/>
    <lineage>
        <taxon>Bacteria</taxon>
        <taxon>Pseudomonadati</taxon>
        <taxon>Pseudomonadota</taxon>
        <taxon>Alphaproteobacteria</taxon>
        <taxon>Sphingomonadales</taxon>
        <taxon>Sphingomonadaceae</taxon>
        <taxon>Sphingobium</taxon>
    </lineage>
</organism>
<evidence type="ECO:0000259" key="13">
    <source>
        <dbReference type="Pfam" id="PF00593"/>
    </source>
</evidence>
<comment type="caution">
    <text evidence="15">The sequence shown here is derived from an EMBL/GenBank/DDBJ whole genome shotgun (WGS) entry which is preliminary data.</text>
</comment>
<keyword evidence="6" id="KW-0408">Iron</keyword>
<dbReference type="PANTHER" id="PTHR32552">
    <property type="entry name" value="FERRICHROME IRON RECEPTOR-RELATED"/>
    <property type="match status" value="1"/>
</dbReference>
<evidence type="ECO:0000256" key="3">
    <source>
        <dbReference type="ARBA" id="ARBA00022452"/>
    </source>
</evidence>
<keyword evidence="3 11" id="KW-1134">Transmembrane beta strand</keyword>
<feature type="domain" description="TonB-dependent receptor plug" evidence="14">
    <location>
        <begin position="80"/>
        <end position="188"/>
    </location>
</feature>
<keyword evidence="7" id="KW-0406">Ion transport</keyword>
<evidence type="ECO:0000256" key="9">
    <source>
        <dbReference type="ARBA" id="ARBA00023136"/>
    </source>
</evidence>
<dbReference type="eggNOG" id="COG4771">
    <property type="taxonomic scope" value="Bacteria"/>
</dbReference>
<dbReference type="InterPro" id="IPR000531">
    <property type="entry name" value="Beta-barrel_TonB"/>
</dbReference>
<evidence type="ECO:0000313" key="16">
    <source>
        <dbReference type="Proteomes" id="UP000015531"/>
    </source>
</evidence>
<dbReference type="InterPro" id="IPR039426">
    <property type="entry name" value="TonB-dep_rcpt-like"/>
</dbReference>
<dbReference type="Pfam" id="PF00593">
    <property type="entry name" value="TonB_dep_Rec_b-barrel"/>
    <property type="match status" value="1"/>
</dbReference>
<evidence type="ECO:0000256" key="6">
    <source>
        <dbReference type="ARBA" id="ARBA00023004"/>
    </source>
</evidence>
<evidence type="ECO:0000256" key="12">
    <source>
        <dbReference type="RuleBase" id="RU003357"/>
    </source>
</evidence>
<evidence type="ECO:0000256" key="11">
    <source>
        <dbReference type="PROSITE-ProRule" id="PRU01360"/>
    </source>
</evidence>
<dbReference type="InterPro" id="IPR012910">
    <property type="entry name" value="Plug_dom"/>
</dbReference>
<accession>T0J4V7</accession>
<evidence type="ECO:0000256" key="2">
    <source>
        <dbReference type="ARBA" id="ARBA00022448"/>
    </source>
</evidence>
<dbReference type="PANTHER" id="PTHR32552:SF81">
    <property type="entry name" value="TONB-DEPENDENT OUTER MEMBRANE RECEPTOR"/>
    <property type="match status" value="1"/>
</dbReference>
<sequence length="809" mass="87298">MVGHQYNQFVLPVDLRNISGQTNIGYSGEEMMFRVSALLASTALIATAGSAFAQSDIAPQGDDGGIEEIVVTAQRREQRLQDVPVAVTALTAEALANRGINQVADVARAAPSLTVTQSQNPQNSSINLRGIGTNAFGIGLEPAVSVVVDDVALLQQAQAFSGLADIERIEVLRGPQGTLFGKNASAGVVNIVTQAPTDTLTASFGVTQTTDEQTRIEGSVSGRPNSLIAVRANAYYDQRDGYIRNLTTGNKLGAAESIGARVRADIDPVERLQISLTAAYSRDTTSATRTWRYVDPAARIFPISQIGELGNLVLPSLVGIDPGPDNFKARQNVEPEIVSKQSMYVGRATLDLDFANLISITSYQKWSLSSLGDDADYTDLPVVGRRTGGIVQSGNTNTDQFTQEVRLVSSGSQFLDYLLGAYYSKGNSDRDFQRLALGPGASNWVGGLKTRTVALFAQGTANFTDSTHLDAGIRWNSEKLSADFLNLVIPTRPPANNATCLTRCFGQTSDEQVTYKVALRQDISRDLMIYASYATGYKGQGFDLGTGASPDRFANPLQPEHSKAYEIGLKGTFLDRKLQVNLTGFWTDYDDFQAQSARVLADGTLDFRLNNVGKLRSRGVEADISLRPFRGLQFDLSGAYVDAKIRSFEGANCYTGQPAFDNVAEADRVPGVCYGASASVGTQDLSGSRLANAPKFKYGISGRYETELTNSGLKGFVQADWTHQSKVNFSLLGGPLTVQEGYGILNGSVGLEDPSGNYRVSLFANNLFDKSYASLIQAAQGESLGLATQQVLPRDARRYFGVRLRLRYR</sequence>
<dbReference type="EMBL" id="ATDP01000073">
    <property type="protein sequence ID" value="EQB16999.1"/>
    <property type="molecule type" value="Genomic_DNA"/>
</dbReference>
<evidence type="ECO:0000256" key="5">
    <source>
        <dbReference type="ARBA" id="ARBA00022692"/>
    </source>
</evidence>
<keyword evidence="5 11" id="KW-0812">Transmembrane</keyword>
<evidence type="ECO:0000259" key="14">
    <source>
        <dbReference type="Pfam" id="PF07715"/>
    </source>
</evidence>
<evidence type="ECO:0000256" key="7">
    <source>
        <dbReference type="ARBA" id="ARBA00023065"/>
    </source>
</evidence>
<feature type="domain" description="TonB-dependent receptor-like beta-barrel" evidence="13">
    <location>
        <begin position="338"/>
        <end position="767"/>
    </location>
</feature>
<protein>
    <recommendedName>
        <fullName evidence="17">TonB-denpendent receptor</fullName>
    </recommendedName>
</protein>
<dbReference type="InterPro" id="IPR036942">
    <property type="entry name" value="Beta-barrel_TonB_sf"/>
</dbReference>
<dbReference type="SUPFAM" id="SSF56935">
    <property type="entry name" value="Porins"/>
    <property type="match status" value="1"/>
</dbReference>
<keyword evidence="2 11" id="KW-0813">Transport</keyword>
<keyword evidence="4" id="KW-0410">Iron transport</keyword>
<dbReference type="Pfam" id="PF07715">
    <property type="entry name" value="Plug"/>
    <property type="match status" value="1"/>
</dbReference>
<dbReference type="PATRIC" id="fig|1331060.3.peg.1135"/>
<reference evidence="15 16" key="1">
    <citation type="journal article" date="2013" name="Genome Announc.">
        <title>Draft Genome Sequence of Sphingobium lactosutens Strain DS20T, Isolated from a Hexachlorocyclohexane Dumpsite.</title>
        <authorList>
            <person name="Kumar R."/>
            <person name="Dwivedi V."/>
            <person name="Negi V."/>
            <person name="Khurana J.P."/>
            <person name="Lal R."/>
        </authorList>
    </citation>
    <scope>NUCLEOTIDE SEQUENCE [LARGE SCALE GENOMIC DNA]</scope>
    <source>
        <strain evidence="15 16">DS20</strain>
    </source>
</reference>
<keyword evidence="9 11" id="KW-0472">Membrane</keyword>
<dbReference type="Gene3D" id="2.40.170.20">
    <property type="entry name" value="TonB-dependent receptor, beta-barrel domain"/>
    <property type="match status" value="1"/>
</dbReference>